<organism evidence="1 2">
    <name type="scientific">[Candida] jaroonii</name>
    <dbReference type="NCBI Taxonomy" id="467808"/>
    <lineage>
        <taxon>Eukaryota</taxon>
        <taxon>Fungi</taxon>
        <taxon>Dikarya</taxon>
        <taxon>Ascomycota</taxon>
        <taxon>Saccharomycotina</taxon>
        <taxon>Pichiomycetes</taxon>
        <taxon>Debaryomycetaceae</taxon>
        <taxon>Yamadazyma</taxon>
    </lineage>
</organism>
<name>A0ACA9Y7X0_9ASCO</name>
<proteinExistence type="predicted"/>
<accession>A0ACA9Y7X0</accession>
<keyword evidence="2" id="KW-1185">Reference proteome</keyword>
<dbReference type="EMBL" id="CALSDN010000005">
    <property type="protein sequence ID" value="CAH6721118.1"/>
    <property type="molecule type" value="Genomic_DNA"/>
</dbReference>
<reference evidence="1" key="1">
    <citation type="submission" date="2022-06" db="EMBL/GenBank/DDBJ databases">
        <authorList>
            <person name="Legras J.-L."/>
            <person name="Devillers H."/>
            <person name="Grondin C."/>
        </authorList>
    </citation>
    <scope>NUCLEOTIDE SEQUENCE</scope>
    <source>
        <strain evidence="1">CLIB 1444</strain>
    </source>
</reference>
<sequence length="452" mass="53790">MVSEVKKGYLDPKHIEWEFGGPIGVTIMMGFFPLLMWYMWISLQFYEGFAFPHDGQDWFQFSREFGSYFVEYGIPSFKSWFVFTAFVVVQGVFYVTLPGFWSKGLPLAHLNNEQLPYFCNSLASVYVSTALIFVFNHFGIFHISYLIDNFGEIMTCAIVYGLLFSFGLYFYTMYVSHDYHDLTGNMMYDVWMGASLNPRIGKYLDLKMFFEVRIPWYILYFLAISLVFKQQEQYGYITPQALFVLFAHWLYAHACSKGEELITASWDMAYEKFGFMLIFWNIAGVPFTYSLCTLYLAYNDPEEYNWSAGYMFLLYTIVFVGYYFFDTGNRQKYEFRRTIANVPPARKTFPYLPYSKVENPKYLKTKQGSYLMIDGWYVWARKINYTADYFMCLTWALVCGVNSPWPWFHPVFFAVALLQRNYRDQRKCEKKYGDDWDEYLKHCPWTFIPYVY</sequence>
<gene>
    <name evidence="1" type="ORF">CLIB1444_05S03972</name>
</gene>
<evidence type="ECO:0000313" key="1">
    <source>
        <dbReference type="EMBL" id="CAH6721118.1"/>
    </source>
</evidence>
<evidence type="ECO:0000313" key="2">
    <source>
        <dbReference type="Proteomes" id="UP001152531"/>
    </source>
</evidence>
<dbReference type="Proteomes" id="UP001152531">
    <property type="component" value="Unassembled WGS sequence"/>
</dbReference>
<comment type="caution">
    <text evidence="1">The sequence shown here is derived from an EMBL/GenBank/DDBJ whole genome shotgun (WGS) entry which is preliminary data.</text>
</comment>
<protein>
    <submittedName>
        <fullName evidence="1">Delta(24(24(1)))-sterol reductase</fullName>
    </submittedName>
</protein>